<accession>A0AAN1UNC2</accession>
<dbReference type="AlphaFoldDB" id="A0AAN1UNC2"/>
<sequence length="279" mass="31234">MTKKTKPEIDPPKPLLPLEYCRPERAADLLGCNVEDIFHWAAIGAIRLYVMAQKAERPSHIYVKKHQYLTYLGRSNPLKFGASFVAASLDEELGNDWCNGKATISGFWAIRRLHFEHWEMDGVLTARDGDIFELSSDFSDNSSPVWADVRFPNIADHLWVLREDLALLQRHIHSGQPLPIGADANAQSALAEIAAAAAGESQPHPTAEYHASTRERVLVAALHARSRWPDECVTYVAWANALWDHSNELFGGNDAPLSRESIQRLLSAAEGRNEVYKRS</sequence>
<dbReference type="Proteomes" id="UP000267614">
    <property type="component" value="Chromosome"/>
</dbReference>
<evidence type="ECO:0000313" key="2">
    <source>
        <dbReference type="Proteomes" id="UP000267614"/>
    </source>
</evidence>
<name>A0AAN1UNC2_AERVE</name>
<organism evidence="1 2">
    <name type="scientific">Aeromonas veronii</name>
    <dbReference type="NCBI Taxonomy" id="654"/>
    <lineage>
        <taxon>Bacteria</taxon>
        <taxon>Pseudomonadati</taxon>
        <taxon>Pseudomonadota</taxon>
        <taxon>Gammaproteobacteria</taxon>
        <taxon>Aeromonadales</taxon>
        <taxon>Aeromonadaceae</taxon>
        <taxon>Aeromonas</taxon>
    </lineage>
</organism>
<evidence type="ECO:0000313" key="1">
    <source>
        <dbReference type="EMBL" id="AYV35649.1"/>
    </source>
</evidence>
<dbReference type="RefSeq" id="WP_123172196.1">
    <property type="nucleotide sequence ID" value="NZ_CP033604.1"/>
</dbReference>
<proteinExistence type="predicted"/>
<gene>
    <name evidence="1" type="ORF">EFI48_01620</name>
</gene>
<protein>
    <submittedName>
        <fullName evidence="1">Uncharacterized protein</fullName>
    </submittedName>
</protein>
<reference evidence="1 2" key="1">
    <citation type="submission" date="2018-11" db="EMBL/GenBank/DDBJ databases">
        <title>Complete genome sequence of multidrug-resistant Aeromonas veronii strain MS-18-37.</title>
        <authorList>
            <person name="Abdelhamed H."/>
            <person name="Lawrence M."/>
            <person name="Waldbieser G."/>
        </authorList>
    </citation>
    <scope>NUCLEOTIDE SEQUENCE [LARGE SCALE GENOMIC DNA]</scope>
    <source>
        <strain evidence="1 2">MS-18-37</strain>
    </source>
</reference>
<dbReference type="EMBL" id="CP033604">
    <property type="protein sequence ID" value="AYV35649.1"/>
    <property type="molecule type" value="Genomic_DNA"/>
</dbReference>